<evidence type="ECO:0000256" key="9">
    <source>
        <dbReference type="ARBA" id="ARBA00023237"/>
    </source>
</evidence>
<dbReference type="InterPro" id="IPR036942">
    <property type="entry name" value="Beta-barrel_TonB_sf"/>
</dbReference>
<reference evidence="13 14" key="1">
    <citation type="submission" date="2018-06" db="EMBL/GenBank/DDBJ databases">
        <title>Genomic Encyclopedia of Archaeal and Bacterial Type Strains, Phase II (KMG-II): from individual species to whole genera.</title>
        <authorList>
            <person name="Goeker M."/>
        </authorList>
    </citation>
    <scope>NUCLEOTIDE SEQUENCE [LARGE SCALE GENOMIC DNA]</scope>
    <source>
        <strain evidence="13 14">DSM 27372</strain>
    </source>
</reference>
<keyword evidence="9" id="KW-0998">Cell outer membrane</keyword>
<accession>A0A318UNC9</accession>
<dbReference type="GO" id="GO:0015344">
    <property type="term" value="F:siderophore uptake transmembrane transporter activity"/>
    <property type="evidence" value="ECO:0007669"/>
    <property type="project" value="TreeGrafter"/>
</dbReference>
<dbReference type="SUPFAM" id="SSF49464">
    <property type="entry name" value="Carboxypeptidase regulatory domain-like"/>
    <property type="match status" value="1"/>
</dbReference>
<keyword evidence="14" id="KW-1185">Reference proteome</keyword>
<evidence type="ECO:0000256" key="2">
    <source>
        <dbReference type="ARBA" id="ARBA00022448"/>
    </source>
</evidence>
<dbReference type="InterPro" id="IPR039426">
    <property type="entry name" value="TonB-dep_rcpt-like"/>
</dbReference>
<proteinExistence type="inferred from homology"/>
<comment type="similarity">
    <text evidence="10">Belongs to the TonB-dependent receptor family.</text>
</comment>
<keyword evidence="13" id="KW-0378">Hydrolase</keyword>
<keyword evidence="7 10" id="KW-0472">Membrane</keyword>
<dbReference type="GO" id="GO:0044718">
    <property type="term" value="P:siderophore transmembrane transport"/>
    <property type="evidence" value="ECO:0007669"/>
    <property type="project" value="TreeGrafter"/>
</dbReference>
<keyword evidence="4" id="KW-0812">Transmembrane</keyword>
<protein>
    <submittedName>
        <fullName evidence="13">Carboxypeptidase-like protein</fullName>
    </submittedName>
</protein>
<dbReference type="GO" id="GO:0009279">
    <property type="term" value="C:cell outer membrane"/>
    <property type="evidence" value="ECO:0007669"/>
    <property type="project" value="UniProtKB-SubCell"/>
</dbReference>
<dbReference type="AlphaFoldDB" id="A0A318UNC9"/>
<dbReference type="GO" id="GO:0004180">
    <property type="term" value="F:carboxypeptidase activity"/>
    <property type="evidence" value="ECO:0007669"/>
    <property type="project" value="UniProtKB-KW"/>
</dbReference>
<dbReference type="InterPro" id="IPR037066">
    <property type="entry name" value="Plug_dom_sf"/>
</dbReference>
<dbReference type="InterPro" id="IPR000531">
    <property type="entry name" value="Beta-barrel_TonB"/>
</dbReference>
<keyword evidence="8" id="KW-0675">Receptor</keyword>
<keyword evidence="5" id="KW-0732">Signal</keyword>
<evidence type="ECO:0000313" key="14">
    <source>
        <dbReference type="Proteomes" id="UP000248198"/>
    </source>
</evidence>
<evidence type="ECO:0000256" key="3">
    <source>
        <dbReference type="ARBA" id="ARBA00022452"/>
    </source>
</evidence>
<evidence type="ECO:0000256" key="7">
    <source>
        <dbReference type="ARBA" id="ARBA00023136"/>
    </source>
</evidence>
<dbReference type="Pfam" id="PF13715">
    <property type="entry name" value="CarbopepD_reg_2"/>
    <property type="match status" value="1"/>
</dbReference>
<dbReference type="Pfam" id="PF00593">
    <property type="entry name" value="TonB_dep_Rec_b-barrel"/>
    <property type="match status" value="1"/>
</dbReference>
<name>A0A318UNC9_9SPHI</name>
<feature type="domain" description="TonB-dependent receptor-like beta-barrel" evidence="11">
    <location>
        <begin position="434"/>
        <end position="871"/>
    </location>
</feature>
<gene>
    <name evidence="13" type="ORF">B0O44_107126</name>
</gene>
<dbReference type="OrthoDB" id="1151166at2"/>
<evidence type="ECO:0000259" key="11">
    <source>
        <dbReference type="Pfam" id="PF00593"/>
    </source>
</evidence>
<comment type="subcellular location">
    <subcellularLocation>
        <location evidence="1">Cell outer membrane</location>
        <topology evidence="1">Multi-pass membrane protein</topology>
    </subcellularLocation>
</comment>
<dbReference type="PANTHER" id="PTHR30069:SF29">
    <property type="entry name" value="HEMOGLOBIN AND HEMOGLOBIN-HAPTOGLOBIN-BINDING PROTEIN 1-RELATED"/>
    <property type="match status" value="1"/>
</dbReference>
<dbReference type="Proteomes" id="UP000248198">
    <property type="component" value="Unassembled WGS sequence"/>
</dbReference>
<feature type="domain" description="TonB-dependent receptor plug" evidence="12">
    <location>
        <begin position="122"/>
        <end position="256"/>
    </location>
</feature>
<evidence type="ECO:0000256" key="5">
    <source>
        <dbReference type="ARBA" id="ARBA00022729"/>
    </source>
</evidence>
<keyword evidence="2" id="KW-0813">Transport</keyword>
<keyword evidence="6 10" id="KW-0798">TonB box</keyword>
<evidence type="ECO:0000259" key="12">
    <source>
        <dbReference type="Pfam" id="PF07715"/>
    </source>
</evidence>
<keyword evidence="13" id="KW-0645">Protease</keyword>
<organism evidence="13 14">
    <name type="scientific">Pedobacter nutrimenti</name>
    <dbReference type="NCBI Taxonomy" id="1241337"/>
    <lineage>
        <taxon>Bacteria</taxon>
        <taxon>Pseudomonadati</taxon>
        <taxon>Bacteroidota</taxon>
        <taxon>Sphingobacteriia</taxon>
        <taxon>Sphingobacteriales</taxon>
        <taxon>Sphingobacteriaceae</taxon>
        <taxon>Pedobacter</taxon>
    </lineage>
</organism>
<keyword evidence="13" id="KW-0121">Carboxypeptidase</keyword>
<comment type="caution">
    <text evidence="13">The sequence shown here is derived from an EMBL/GenBank/DDBJ whole genome shotgun (WGS) entry which is preliminary data.</text>
</comment>
<dbReference type="InterPro" id="IPR008969">
    <property type="entry name" value="CarboxyPept-like_regulatory"/>
</dbReference>
<evidence type="ECO:0000256" key="4">
    <source>
        <dbReference type="ARBA" id="ARBA00022692"/>
    </source>
</evidence>
<dbReference type="Pfam" id="PF07715">
    <property type="entry name" value="Plug"/>
    <property type="match status" value="1"/>
</dbReference>
<dbReference type="Gene3D" id="2.170.130.10">
    <property type="entry name" value="TonB-dependent receptor, plug domain"/>
    <property type="match status" value="1"/>
</dbReference>
<evidence type="ECO:0000313" key="13">
    <source>
        <dbReference type="EMBL" id="PYF71511.1"/>
    </source>
</evidence>
<sequence length="903" mass="101432">MKKPLLLLLFLFVSAPLILKSQSRTGLKIRGLVVDKKNQPIEFATVLSEELSFTGYTNDHGIFELNIDLTRFKSFDLSVKMIGKKGLDTVIILKPGLQELTFSLPDLNFSLKEVQVNEVRKAKSSNSSIVFDRQAIEQVQAFSLGDILNNLPGKKIAPPNLQNPGNITLRSEASGAHALNNALGTAIILDEIQLSNNANMQNRNVGKFGLAGSLLDSRSYGGFDVTFGGIDLREIPADNIESIEVISGIAPAKYGDLTDGAIIINRQAGKTAYQFSSRINAGSSNFSLSKGYILGKKSGAVNVSLNYLFSEQDPSDPIKSYKRISTGLMWSSYLFKNFKNTVSLDYNTRLDDVKLDPDVGREYMTYAKSRNFSVSNRASLSFENEFFKSLSFSFGYSKGYQETYNQSYINNAPKPIADKDTIGLYEGYYIPGSYTAVEHLLGKPSNLNSNLSLNTELRTGKLIHQLSVGSNIYYAGNNGQGVIVDPEKPRWANQGYQNERPYDYESLPSIFNYGLYVEDHFKLNVLNKELQVNAGLRYDVQNNRGDFQPRVNLKYGISSRININAAFGTSTKAPALAHRYPAPVYFDLPVLNAYNGYTIESVYLVYTDKIVPDNSHLKPSKSSQVEVGLSYKDDFISSSFFAYFKKNSDGFGTLTNFRTYITPVFNYVYHKGQRPEYYPNGEYKDWIASYYTPNNSLSSNNYGAEWFISTKKIKTIETSFNLTTTFSYSSSKNASETIQQAAANYISNSYKAWFGVYPSARTEDYSISSKLTTTTHIPKLGFVVNFLADIFWVKQQRVLKMGYLPIAYLDRQLKRYEISEFNPDNTDYNYLALSSSANSKTTQPFVYANLSIRVAKEISKFIRMSVNAYNVFNIRNRYYNPNSNSVINYTYPVSVGAELSIKF</sequence>
<evidence type="ECO:0000256" key="6">
    <source>
        <dbReference type="ARBA" id="ARBA00023077"/>
    </source>
</evidence>
<evidence type="ECO:0000256" key="1">
    <source>
        <dbReference type="ARBA" id="ARBA00004571"/>
    </source>
</evidence>
<dbReference type="Gene3D" id="2.40.170.20">
    <property type="entry name" value="TonB-dependent receptor, beta-barrel domain"/>
    <property type="match status" value="1"/>
</dbReference>
<dbReference type="SUPFAM" id="SSF56935">
    <property type="entry name" value="Porins"/>
    <property type="match status" value="1"/>
</dbReference>
<dbReference type="EMBL" id="QKLU01000007">
    <property type="protein sequence ID" value="PYF71511.1"/>
    <property type="molecule type" value="Genomic_DNA"/>
</dbReference>
<dbReference type="PANTHER" id="PTHR30069">
    <property type="entry name" value="TONB-DEPENDENT OUTER MEMBRANE RECEPTOR"/>
    <property type="match status" value="1"/>
</dbReference>
<keyword evidence="3" id="KW-1134">Transmembrane beta strand</keyword>
<evidence type="ECO:0000256" key="10">
    <source>
        <dbReference type="RuleBase" id="RU003357"/>
    </source>
</evidence>
<evidence type="ECO:0000256" key="8">
    <source>
        <dbReference type="ARBA" id="ARBA00023170"/>
    </source>
</evidence>
<dbReference type="InterPro" id="IPR012910">
    <property type="entry name" value="Plug_dom"/>
</dbReference>